<protein>
    <submittedName>
        <fullName evidence="5">Alpha/beta hydrolase fold</fullName>
    </submittedName>
</protein>
<dbReference type="Pfam" id="PF00561">
    <property type="entry name" value="Abhydrolase_1"/>
    <property type="match status" value="1"/>
</dbReference>
<evidence type="ECO:0000256" key="1">
    <source>
        <dbReference type="ARBA" id="ARBA00010088"/>
    </source>
</evidence>
<dbReference type="SUPFAM" id="SSF53474">
    <property type="entry name" value="alpha/beta-Hydrolases"/>
    <property type="match status" value="1"/>
</dbReference>
<proteinExistence type="inferred from homology"/>
<evidence type="ECO:0000256" key="2">
    <source>
        <dbReference type="ARBA" id="ARBA00022801"/>
    </source>
</evidence>
<dbReference type="InterPro" id="IPR029058">
    <property type="entry name" value="AB_hydrolase_fold"/>
</dbReference>
<dbReference type="EMBL" id="FNQB01000005">
    <property type="protein sequence ID" value="SDZ63617.1"/>
    <property type="molecule type" value="Genomic_DNA"/>
</dbReference>
<sequence length="501" mass="54127">MRNAIRTAVAMAAAVMALIAPMASPAGAKPSWTAGSGPNGWRAGPITWNPCPQHSDDPGLRCATLDLPIDWAHPHGPTFSLAIAKQVATDPKRRIGPLLVGTGGPGLSGVDYVFDADTKFSPEIRRRFDIIGFDPRGVARSSPAVCSVSLLAQMPYPVISSQADYDQQIAYNKRLYDDCRARTGPLFDHADTLSVAYDMDAIRAALGAQRISYHGVSYGTLIGQVYAERFPGRVRALALDSVMDHSLSTKPFLVDQAAAVEDSFDEFAAWCDRSPACALHGRSVGALYDDLMRRAETGTLVDPTSGNRLTWFDLSKHAFKEFYGPNWSSLANWLDSLDNTTLGATSPKAAAPSTGEVAELPLPVVCGDWSLPIDGYAQMSRYLDKSRAVAPHLRVSTGALAPTMVCLGWQGTVNNPQHRLRVNTSTPLLLINAQHDPATPYAWARNVADQLGDNGRLVTYQGWGHGAYLRTACTTGYVDRFLIDRKLPPIGATCRATAQTK</sequence>
<gene>
    <name evidence="5" type="ORF">SAMN05421684_7555</name>
</gene>
<comment type="similarity">
    <text evidence="1">Belongs to the peptidase S33 family.</text>
</comment>
<evidence type="ECO:0000313" key="5">
    <source>
        <dbReference type="EMBL" id="SDZ63617.1"/>
    </source>
</evidence>
<evidence type="ECO:0000256" key="3">
    <source>
        <dbReference type="SAM" id="SignalP"/>
    </source>
</evidence>
<reference evidence="6" key="1">
    <citation type="submission" date="2016-10" db="EMBL/GenBank/DDBJ databases">
        <authorList>
            <person name="Varghese N."/>
            <person name="Submissions S."/>
        </authorList>
    </citation>
    <scope>NUCLEOTIDE SEQUENCE [LARGE SCALE GENOMIC DNA]</scope>
    <source>
        <strain evidence="6">DSM 44718</strain>
    </source>
</reference>
<dbReference type="GO" id="GO:0016787">
    <property type="term" value="F:hydrolase activity"/>
    <property type="evidence" value="ECO:0007669"/>
    <property type="project" value="UniProtKB-KW"/>
</dbReference>
<dbReference type="AlphaFoldDB" id="A0A1H3UMP0"/>
<name>A0A1H3UMP0_9ACTN</name>
<dbReference type="STRING" id="137265.SAMN05421684_7555"/>
<keyword evidence="6" id="KW-1185">Reference proteome</keyword>
<dbReference type="InterPro" id="IPR051601">
    <property type="entry name" value="Serine_prot/Carboxylest_S33"/>
</dbReference>
<dbReference type="RefSeq" id="WP_090803051.1">
    <property type="nucleotide sequence ID" value="NZ_BOND01000033.1"/>
</dbReference>
<evidence type="ECO:0000259" key="4">
    <source>
        <dbReference type="Pfam" id="PF00561"/>
    </source>
</evidence>
<dbReference type="Proteomes" id="UP000199632">
    <property type="component" value="Unassembled WGS sequence"/>
</dbReference>
<accession>A0A1H3UMP0</accession>
<evidence type="ECO:0000313" key="6">
    <source>
        <dbReference type="Proteomes" id="UP000199632"/>
    </source>
</evidence>
<dbReference type="Gene3D" id="3.40.50.1820">
    <property type="entry name" value="alpha/beta hydrolase"/>
    <property type="match status" value="1"/>
</dbReference>
<dbReference type="OrthoDB" id="4006962at2"/>
<feature type="chain" id="PRO_5011433547" evidence="3">
    <location>
        <begin position="29"/>
        <end position="501"/>
    </location>
</feature>
<feature type="signal peptide" evidence="3">
    <location>
        <begin position="1"/>
        <end position="28"/>
    </location>
</feature>
<dbReference type="PANTHER" id="PTHR43248:SF30">
    <property type="entry name" value="AB HYDROLASE-1 DOMAIN-CONTAINING PROTEIN"/>
    <property type="match status" value="1"/>
</dbReference>
<feature type="domain" description="AB hydrolase-1" evidence="4">
    <location>
        <begin position="97"/>
        <end position="469"/>
    </location>
</feature>
<organism evidence="5 6">
    <name type="scientific">Asanoa ishikariensis</name>
    <dbReference type="NCBI Taxonomy" id="137265"/>
    <lineage>
        <taxon>Bacteria</taxon>
        <taxon>Bacillati</taxon>
        <taxon>Actinomycetota</taxon>
        <taxon>Actinomycetes</taxon>
        <taxon>Micromonosporales</taxon>
        <taxon>Micromonosporaceae</taxon>
        <taxon>Asanoa</taxon>
    </lineage>
</organism>
<keyword evidence="2 5" id="KW-0378">Hydrolase</keyword>
<keyword evidence="3" id="KW-0732">Signal</keyword>
<dbReference type="PANTHER" id="PTHR43248">
    <property type="entry name" value="2-SUCCINYL-6-HYDROXY-2,4-CYCLOHEXADIENE-1-CARBOXYLATE SYNTHASE"/>
    <property type="match status" value="1"/>
</dbReference>
<dbReference type="InterPro" id="IPR000073">
    <property type="entry name" value="AB_hydrolase_1"/>
</dbReference>